<dbReference type="GeneID" id="51111730"/>
<comment type="caution">
    <text evidence="1">The sequence shown here is derived from an EMBL/GenBank/DDBJ whole genome shotgun (WGS) entry which is preliminary data.</text>
</comment>
<dbReference type="PANTHER" id="PTHR33835:SF1">
    <property type="entry name" value="METALLO-BETA-LACTAMASE DOMAIN-CONTAINING PROTEIN"/>
    <property type="match status" value="1"/>
</dbReference>
<dbReference type="PANTHER" id="PTHR33835">
    <property type="entry name" value="YALI0C07656P"/>
    <property type="match status" value="1"/>
</dbReference>
<evidence type="ECO:0000313" key="2">
    <source>
        <dbReference type="Proteomes" id="UP000321485"/>
    </source>
</evidence>
<sequence length="229" mass="25518">MQLESLDTHLWHATHAFKANGLPITTRMTVVRLPGEQLLVHSPIPMPPGSSLLEQLQALGTVAFIVAPNKMHHLFLAPCTQTFPNARVYGPKGLGQKRPDLAARRLRELPAADVPEWLPDLEHLAFEGIPAGNESVWFHRPSATLIVTDLLQWMAGDLPWSTRAYATLTGVRRQLAVPLTVRALVRDRRAAARSAERVLRWPFERVVTAHNQVLDNHAYAQVKQALAVL</sequence>
<protein>
    <submittedName>
        <fullName evidence="1">Uncharacterized protein DUF4336</fullName>
    </submittedName>
</protein>
<dbReference type="InterPro" id="IPR036866">
    <property type="entry name" value="RibonucZ/Hydroxyglut_hydro"/>
</dbReference>
<dbReference type="SUPFAM" id="SSF56281">
    <property type="entry name" value="Metallo-hydrolase/oxidoreductase"/>
    <property type="match status" value="1"/>
</dbReference>
<gene>
    <name evidence="1" type="ORF">ATF69_2672</name>
</gene>
<reference evidence="1 2" key="1">
    <citation type="journal article" date="2015" name="Stand. Genomic Sci.">
        <title>Genomic Encyclopedia of Bacterial and Archaeal Type Strains, Phase III: the genomes of soil and plant-associated and newly described type strains.</title>
        <authorList>
            <person name="Whitman W.B."/>
            <person name="Woyke T."/>
            <person name="Klenk H.P."/>
            <person name="Zhou Y."/>
            <person name="Lilburn T.G."/>
            <person name="Beck B.J."/>
            <person name="De Vos P."/>
            <person name="Vandamme P."/>
            <person name="Eisen J.A."/>
            <person name="Garrity G."/>
            <person name="Hugenholtz P."/>
            <person name="Kyrpides N.C."/>
        </authorList>
    </citation>
    <scope>NUCLEOTIDE SEQUENCE [LARGE SCALE GENOMIC DNA]</scope>
    <source>
        <strain evidence="1 2">DSM 64</strain>
    </source>
</reference>
<dbReference type="AlphaFoldDB" id="A0A561XND8"/>
<dbReference type="Pfam" id="PF14234">
    <property type="entry name" value="DUF4336"/>
    <property type="match status" value="1"/>
</dbReference>
<name>A0A561XND8_ACIDE</name>
<evidence type="ECO:0000313" key="1">
    <source>
        <dbReference type="EMBL" id="TWG37624.1"/>
    </source>
</evidence>
<dbReference type="Proteomes" id="UP000321485">
    <property type="component" value="Unassembled WGS sequence"/>
</dbReference>
<dbReference type="InterPro" id="IPR025638">
    <property type="entry name" value="DUF4336"/>
</dbReference>
<proteinExistence type="predicted"/>
<dbReference type="EMBL" id="VJWE01000013">
    <property type="protein sequence ID" value="TWG37624.1"/>
    <property type="molecule type" value="Genomic_DNA"/>
</dbReference>
<dbReference type="RefSeq" id="WP_099729667.1">
    <property type="nucleotide sequence ID" value="NZ_VJWE01000013.1"/>
</dbReference>
<organism evidence="1 2">
    <name type="scientific">Acidovorax delafieldii</name>
    <name type="common">Pseudomonas delafieldii</name>
    <dbReference type="NCBI Taxonomy" id="47920"/>
    <lineage>
        <taxon>Bacteria</taxon>
        <taxon>Pseudomonadati</taxon>
        <taxon>Pseudomonadota</taxon>
        <taxon>Betaproteobacteria</taxon>
        <taxon>Burkholderiales</taxon>
        <taxon>Comamonadaceae</taxon>
        <taxon>Acidovorax</taxon>
    </lineage>
</organism>
<accession>A0A561XND8</accession>